<accession>A0ABP9F0T7</accession>
<dbReference type="PROSITE" id="PS51379">
    <property type="entry name" value="4FE4S_FER_2"/>
    <property type="match status" value="2"/>
</dbReference>
<dbReference type="InterPro" id="IPR017900">
    <property type="entry name" value="4Fe4S_Fe_S_CS"/>
</dbReference>
<dbReference type="InterPro" id="IPR017896">
    <property type="entry name" value="4Fe4S_Fe-S-bd"/>
</dbReference>
<dbReference type="PANTHER" id="PTHR42783">
    <property type="entry name" value="GLUTAMATE SYNTHASE [NADPH] SMALL CHAIN"/>
    <property type="match status" value="1"/>
</dbReference>
<dbReference type="Gene3D" id="3.50.50.60">
    <property type="entry name" value="FAD/NAD(P)-binding domain"/>
    <property type="match status" value="2"/>
</dbReference>
<proteinExistence type="predicted"/>
<keyword evidence="1" id="KW-0479">Metal-binding</keyword>
<evidence type="ECO:0000256" key="1">
    <source>
        <dbReference type="ARBA" id="ARBA00022723"/>
    </source>
</evidence>
<dbReference type="SUPFAM" id="SSF51971">
    <property type="entry name" value="Nucleotide-binding domain"/>
    <property type="match status" value="1"/>
</dbReference>
<protein>
    <submittedName>
        <fullName evidence="5">FAD-dependent oxidoreductase</fullName>
    </submittedName>
</protein>
<evidence type="ECO:0000256" key="2">
    <source>
        <dbReference type="ARBA" id="ARBA00023004"/>
    </source>
</evidence>
<evidence type="ECO:0000313" key="5">
    <source>
        <dbReference type="EMBL" id="GAA4890227.1"/>
    </source>
</evidence>
<dbReference type="Pfam" id="PF14691">
    <property type="entry name" value="Fer4_20"/>
    <property type="match status" value="1"/>
</dbReference>
<keyword evidence="3" id="KW-0411">Iron-sulfur</keyword>
<dbReference type="PROSITE" id="PS00198">
    <property type="entry name" value="4FE4S_FER_1"/>
    <property type="match status" value="1"/>
</dbReference>
<dbReference type="Pfam" id="PF00037">
    <property type="entry name" value="Fer4"/>
    <property type="match status" value="2"/>
</dbReference>
<reference evidence="6" key="1">
    <citation type="journal article" date="2019" name="Int. J. Syst. Evol. Microbiol.">
        <title>The Global Catalogue of Microorganisms (GCM) 10K type strain sequencing project: providing services to taxonomists for standard genome sequencing and annotation.</title>
        <authorList>
            <consortium name="The Broad Institute Genomics Platform"/>
            <consortium name="The Broad Institute Genome Sequencing Center for Infectious Disease"/>
            <person name="Wu L."/>
            <person name="Ma J."/>
        </authorList>
    </citation>
    <scope>NUCLEOTIDE SEQUENCE [LARGE SCALE GENOMIC DNA]</scope>
    <source>
        <strain evidence="6">JCM 18401</strain>
    </source>
</reference>
<dbReference type="InterPro" id="IPR023753">
    <property type="entry name" value="FAD/NAD-binding_dom"/>
</dbReference>
<evidence type="ECO:0000313" key="6">
    <source>
        <dbReference type="Proteomes" id="UP001499988"/>
    </source>
</evidence>
<dbReference type="Proteomes" id="UP001499988">
    <property type="component" value="Unassembled WGS sequence"/>
</dbReference>
<gene>
    <name evidence="5" type="ORF">GCM10023333_24330</name>
</gene>
<dbReference type="Gene3D" id="3.30.70.20">
    <property type="match status" value="1"/>
</dbReference>
<organism evidence="5 6">
    <name type="scientific">Ferrimonas pelagia</name>
    <dbReference type="NCBI Taxonomy" id="1177826"/>
    <lineage>
        <taxon>Bacteria</taxon>
        <taxon>Pseudomonadati</taxon>
        <taxon>Pseudomonadota</taxon>
        <taxon>Gammaproteobacteria</taxon>
        <taxon>Alteromonadales</taxon>
        <taxon>Ferrimonadaceae</taxon>
        <taxon>Ferrimonas</taxon>
    </lineage>
</organism>
<dbReference type="SUPFAM" id="SSF46548">
    <property type="entry name" value="alpha-helical ferredoxin"/>
    <property type="match status" value="2"/>
</dbReference>
<name>A0ABP9F0T7_9GAMM</name>
<evidence type="ECO:0000256" key="3">
    <source>
        <dbReference type="ARBA" id="ARBA00023014"/>
    </source>
</evidence>
<feature type="domain" description="4Fe-4S ferredoxin-type" evidence="4">
    <location>
        <begin position="825"/>
        <end position="854"/>
    </location>
</feature>
<keyword evidence="2" id="KW-0408">Iron</keyword>
<evidence type="ECO:0000259" key="4">
    <source>
        <dbReference type="PROSITE" id="PS51379"/>
    </source>
</evidence>
<feature type="domain" description="4Fe-4S ferredoxin-type" evidence="4">
    <location>
        <begin position="283"/>
        <end position="312"/>
    </location>
</feature>
<dbReference type="EMBL" id="BAABJZ010000082">
    <property type="protein sequence ID" value="GAA4890227.1"/>
    <property type="molecule type" value="Genomic_DNA"/>
</dbReference>
<sequence>MVKETVLDFANKISRTKRGSRGGVTEVDPEYKILEPIMTDEMAEAGMQLKLREKMSAADVAPLCGKSVERTEELLWELAVVGGAFVNEVEGVNKYWLDVWVPGHMEMIVNNKELIAKYPQLGEAFDAFGKKRGPMAAGNIPVGSGPMRVIPIETAIDGDTRSASYEEVSKYLADNDVFSLSDCACRASREAMGEGCGHLKENMCIQMGHAAEYYIKTGRGKKITREEAVEVIKQAEANGLMHNIPNFDGSGKTHAICNCCGCGCFAMRLATQWQNPDMIRSNYQVRIDEEKCVACGECVEACPTNAMRLGKKLCASTDAPAPEREYPHDTEWGDDKFNPDYRTNKAVVFEEGSAPCKAECPAHIGIQGYIKLAAQGRYQDALALIKKENPFPAVCGRICPRKCESDCTRGDIDEPIAIDEIKKFIAQQDMNAETRYIPTKRWDHGKPIAIVGSGPAGLTCAYFLAMDGYKVTVFEKQPALGGMLTLGIPSYRLEKDVINAEIDVLREMGVTFQTGVEVGKDITLDQLREQGFKAFYVAIGAQAGRKLGLEGEDVEEVKTGVDFLREVNLGNTPELKGKTLVIGGGNVAIDVARTAKRVGAESVELLCLEGRGRMPAHEEEVAEAESEDVLISNGWGPTRILSENGKLTGVEFKACLSVLDAQGKFAPVFDDAQVKVIPADHLLISVGQAIHWGDLLAGSDAELNGNQTLKADALTFQTAQEDVFTGGDVYTGPRFAIDAIAQGKEGAISIHRFVQHGQSMVIGRVKRDYRSFDKQNLLLQGYDRAPRQATAHVCGKQAQKSFRDLRGTFTEAQIKAETARCLGCGTVKADEFMCVGCGACTTKCKFGAIKLERVFDADGADLKTVKKVIIKHALKRKVRVTVNKPFKKIKKIMQSDQAKRA</sequence>
<dbReference type="Gene3D" id="1.10.1060.10">
    <property type="entry name" value="Alpha-helical ferredoxin"/>
    <property type="match status" value="1"/>
</dbReference>
<dbReference type="RefSeq" id="WP_345335675.1">
    <property type="nucleotide sequence ID" value="NZ_BAABJZ010000082.1"/>
</dbReference>
<keyword evidence="6" id="KW-1185">Reference proteome</keyword>
<comment type="caution">
    <text evidence="5">The sequence shown here is derived from an EMBL/GenBank/DDBJ whole genome shotgun (WGS) entry which is preliminary data.</text>
</comment>
<dbReference type="Pfam" id="PF07992">
    <property type="entry name" value="Pyr_redox_2"/>
    <property type="match status" value="1"/>
</dbReference>
<dbReference type="PRINTS" id="PR00419">
    <property type="entry name" value="ADXRDTASE"/>
</dbReference>
<dbReference type="InterPro" id="IPR009051">
    <property type="entry name" value="Helical_ferredxn"/>
</dbReference>
<dbReference type="SUPFAM" id="SSF54862">
    <property type="entry name" value="4Fe-4S ferredoxins"/>
    <property type="match status" value="1"/>
</dbReference>
<dbReference type="InterPro" id="IPR028261">
    <property type="entry name" value="DPD_II"/>
</dbReference>
<dbReference type="PANTHER" id="PTHR42783:SF3">
    <property type="entry name" value="GLUTAMATE SYNTHASE [NADPH] SMALL CHAIN-RELATED"/>
    <property type="match status" value="1"/>
</dbReference>
<dbReference type="InterPro" id="IPR036188">
    <property type="entry name" value="FAD/NAD-bd_sf"/>
</dbReference>